<gene>
    <name evidence="3" type="ORF">MMYC01_208214</name>
</gene>
<dbReference type="Proteomes" id="UP000078237">
    <property type="component" value="Unassembled WGS sequence"/>
</dbReference>
<keyword evidence="2" id="KW-1133">Transmembrane helix</keyword>
<organism evidence="3 4">
    <name type="scientific">Madurella mycetomatis</name>
    <dbReference type="NCBI Taxonomy" id="100816"/>
    <lineage>
        <taxon>Eukaryota</taxon>
        <taxon>Fungi</taxon>
        <taxon>Dikarya</taxon>
        <taxon>Ascomycota</taxon>
        <taxon>Pezizomycotina</taxon>
        <taxon>Sordariomycetes</taxon>
        <taxon>Sordariomycetidae</taxon>
        <taxon>Sordariales</taxon>
        <taxon>Sordariales incertae sedis</taxon>
        <taxon>Madurella</taxon>
    </lineage>
</organism>
<feature type="transmembrane region" description="Helical" evidence="2">
    <location>
        <begin position="21"/>
        <end position="43"/>
    </location>
</feature>
<feature type="transmembrane region" description="Helical" evidence="2">
    <location>
        <begin position="94"/>
        <end position="120"/>
    </location>
</feature>
<reference evidence="3 4" key="1">
    <citation type="journal article" date="2016" name="Genome Announc.">
        <title>Genome Sequence of Madurella mycetomatis mm55, Isolated from a Human Mycetoma Case in Sudan.</title>
        <authorList>
            <person name="Smit S."/>
            <person name="Derks M.F."/>
            <person name="Bervoets S."/>
            <person name="Fahal A."/>
            <person name="van Leeuwen W."/>
            <person name="van Belkum A."/>
            <person name="van de Sande W.W."/>
        </authorList>
    </citation>
    <scope>NUCLEOTIDE SEQUENCE [LARGE SCALE GENOMIC DNA]</scope>
    <source>
        <strain evidence="4">mm55</strain>
    </source>
</reference>
<proteinExistence type="predicted"/>
<dbReference type="VEuPathDB" id="FungiDB:MMYC01_208214"/>
<evidence type="ECO:0000313" key="4">
    <source>
        <dbReference type="Proteomes" id="UP000078237"/>
    </source>
</evidence>
<evidence type="ECO:0000256" key="2">
    <source>
        <dbReference type="SAM" id="Phobius"/>
    </source>
</evidence>
<protein>
    <submittedName>
        <fullName evidence="3">Uncharacterized protein</fullName>
    </submittedName>
</protein>
<dbReference type="EMBL" id="LCTW02000335">
    <property type="protein sequence ID" value="KXX74608.1"/>
    <property type="molecule type" value="Genomic_DNA"/>
</dbReference>
<keyword evidence="4" id="KW-1185">Reference proteome</keyword>
<feature type="transmembrane region" description="Helical" evidence="2">
    <location>
        <begin position="126"/>
        <end position="150"/>
    </location>
</feature>
<name>A0A175VSW7_9PEZI</name>
<dbReference type="OrthoDB" id="5211263at2759"/>
<evidence type="ECO:0000256" key="1">
    <source>
        <dbReference type="SAM" id="MobiDB-lite"/>
    </source>
</evidence>
<feature type="compositionally biased region" description="Gly residues" evidence="1">
    <location>
        <begin position="308"/>
        <end position="320"/>
    </location>
</feature>
<keyword evidence="2" id="KW-0812">Transmembrane</keyword>
<evidence type="ECO:0000313" key="3">
    <source>
        <dbReference type="EMBL" id="KXX74608.1"/>
    </source>
</evidence>
<dbReference type="AlphaFoldDB" id="A0A175VSW7"/>
<comment type="caution">
    <text evidence="3">The sequence shown here is derived from an EMBL/GenBank/DDBJ whole genome shotgun (WGS) entry which is preliminary data.</text>
</comment>
<sequence>MSIDLDQVLYARAGWRKTILVPLWTFQIAVLLCLMGVFAYRLAETFEHYKEQENMGQVPMVEVVWEATNVGFNLISLVLNFLEIARKATERLTPFLMICTHVIKLTLAFAVLALDIVAYLQGMDGHYSTIGLSLDCGLLAANLVTFVYALTTYRRLLKYETYHLTANSTRQHQGGGVELALGHKHSISNPVPRVGAAGTGTQFYNREYDTSYPSQTMTTRHDPVYQSPPAPTTATALKTEIDRAIGNEFGWGSRSVSDASSGAAKAAVGRAGSVVLGSGKVSVHQGMMAVPELHRAHSWRVEEEGAEGDGSGGGGGGGVGSSSNVRDGEAGEEDREALLPGKQT</sequence>
<feature type="region of interest" description="Disordered" evidence="1">
    <location>
        <begin position="301"/>
        <end position="344"/>
    </location>
</feature>
<keyword evidence="2" id="KW-0472">Membrane</keyword>
<accession>A0A175VSW7</accession>
<feature type="transmembrane region" description="Helical" evidence="2">
    <location>
        <begin position="63"/>
        <end position="82"/>
    </location>
</feature>